<name>A0AAV4QFV7_CAEEX</name>
<gene>
    <name evidence="2" type="ORF">CEXT_394151</name>
</gene>
<feature type="compositionally biased region" description="Basic and acidic residues" evidence="1">
    <location>
        <begin position="77"/>
        <end position="97"/>
    </location>
</feature>
<dbReference type="EMBL" id="BPLR01006050">
    <property type="protein sequence ID" value="GIY07127.1"/>
    <property type="molecule type" value="Genomic_DNA"/>
</dbReference>
<organism evidence="2 3">
    <name type="scientific">Caerostris extrusa</name>
    <name type="common">Bark spider</name>
    <name type="synonym">Caerostris bankana</name>
    <dbReference type="NCBI Taxonomy" id="172846"/>
    <lineage>
        <taxon>Eukaryota</taxon>
        <taxon>Metazoa</taxon>
        <taxon>Ecdysozoa</taxon>
        <taxon>Arthropoda</taxon>
        <taxon>Chelicerata</taxon>
        <taxon>Arachnida</taxon>
        <taxon>Araneae</taxon>
        <taxon>Araneomorphae</taxon>
        <taxon>Entelegynae</taxon>
        <taxon>Araneoidea</taxon>
        <taxon>Araneidae</taxon>
        <taxon>Caerostris</taxon>
    </lineage>
</organism>
<evidence type="ECO:0000313" key="3">
    <source>
        <dbReference type="Proteomes" id="UP001054945"/>
    </source>
</evidence>
<feature type="compositionally biased region" description="Polar residues" evidence="1">
    <location>
        <begin position="11"/>
        <end position="21"/>
    </location>
</feature>
<dbReference type="Proteomes" id="UP001054945">
    <property type="component" value="Unassembled WGS sequence"/>
</dbReference>
<evidence type="ECO:0000313" key="2">
    <source>
        <dbReference type="EMBL" id="GIY07127.1"/>
    </source>
</evidence>
<sequence>MEIEFSESEQLRSSESGSVSQADAARAEMCRSGSLKTYFGEHSEPCTNNKTHLFLVLNFIWIPFVPAVLQKRFLHRKEREKEKSLSNDAHLGGERKRGNNYSVSFLRTERNNGGQPRKPVPIQTCRWREETILPALLLQEERRGHQKPNKAKTEQQRKIKGRMGGREEKNIHKKPVVCEEEETFQRYLYIAKGGQETESLISCFPVQWRHGKLEFSKSEQLRSSESDSFSLVDVAGAEMCRSLSNDANLGGERKRGNNYSASFIRRKEIMADTPKNLDLFRLADGEKKRFCPHCYCKRKEEDIRSQTKQKQSRRER</sequence>
<evidence type="ECO:0000256" key="1">
    <source>
        <dbReference type="SAM" id="MobiDB-lite"/>
    </source>
</evidence>
<feature type="region of interest" description="Disordered" evidence="1">
    <location>
        <begin position="77"/>
        <end position="102"/>
    </location>
</feature>
<reference evidence="2 3" key="1">
    <citation type="submission" date="2021-06" db="EMBL/GenBank/DDBJ databases">
        <title>Caerostris extrusa draft genome.</title>
        <authorList>
            <person name="Kono N."/>
            <person name="Arakawa K."/>
        </authorList>
    </citation>
    <scope>NUCLEOTIDE SEQUENCE [LARGE SCALE GENOMIC DNA]</scope>
</reference>
<comment type="caution">
    <text evidence="2">The sequence shown here is derived from an EMBL/GenBank/DDBJ whole genome shotgun (WGS) entry which is preliminary data.</text>
</comment>
<proteinExistence type="predicted"/>
<accession>A0AAV4QFV7</accession>
<feature type="region of interest" description="Disordered" evidence="1">
    <location>
        <begin position="1"/>
        <end position="22"/>
    </location>
</feature>
<feature type="region of interest" description="Disordered" evidence="1">
    <location>
        <begin position="142"/>
        <end position="169"/>
    </location>
</feature>
<evidence type="ECO:0008006" key="4">
    <source>
        <dbReference type="Google" id="ProtNLM"/>
    </source>
</evidence>
<protein>
    <recommendedName>
        <fullName evidence="4">Kinesin motor domain-containing protein</fullName>
    </recommendedName>
</protein>
<dbReference type="AlphaFoldDB" id="A0AAV4QFV7"/>
<keyword evidence="3" id="KW-1185">Reference proteome</keyword>